<dbReference type="GO" id="GO:0008270">
    <property type="term" value="F:zinc ion binding"/>
    <property type="evidence" value="ECO:0007669"/>
    <property type="project" value="UniProtKB-KW"/>
</dbReference>
<evidence type="ECO:0000256" key="4">
    <source>
        <dbReference type="PROSITE-ProRule" id="PRU00600"/>
    </source>
</evidence>
<keyword evidence="8" id="KW-1185">Reference proteome</keyword>
<dbReference type="Pfam" id="PF07535">
    <property type="entry name" value="zf-DBF"/>
    <property type="match status" value="1"/>
</dbReference>
<dbReference type="GO" id="GO:0010571">
    <property type="term" value="P:positive regulation of nuclear cell cycle DNA replication"/>
    <property type="evidence" value="ECO:0007669"/>
    <property type="project" value="TreeGrafter"/>
</dbReference>
<feature type="compositionally biased region" description="Basic and acidic residues" evidence="5">
    <location>
        <begin position="62"/>
        <end position="79"/>
    </location>
</feature>
<dbReference type="FunFam" id="6.10.250.3410:FF:000001">
    <property type="entry name" value="Protein DBF4 homolog A"/>
    <property type="match status" value="1"/>
</dbReference>
<accession>A0AAW0GT53</accession>
<evidence type="ECO:0000259" key="6">
    <source>
        <dbReference type="PROSITE" id="PS51265"/>
    </source>
</evidence>
<keyword evidence="2 4" id="KW-0863">Zinc-finger</keyword>
<dbReference type="InterPro" id="IPR013939">
    <property type="entry name" value="Regulatory_Dfp1/Him1"/>
</dbReference>
<evidence type="ECO:0000256" key="3">
    <source>
        <dbReference type="ARBA" id="ARBA00022833"/>
    </source>
</evidence>
<evidence type="ECO:0000256" key="1">
    <source>
        <dbReference type="ARBA" id="ARBA00022723"/>
    </source>
</evidence>
<dbReference type="InterPro" id="IPR038545">
    <property type="entry name" value="Znf_DBF_sf"/>
</dbReference>
<dbReference type="PANTHER" id="PTHR15375:SF26">
    <property type="entry name" value="PROTEIN CHIFFON"/>
    <property type="match status" value="1"/>
</dbReference>
<dbReference type="GO" id="GO:0003676">
    <property type="term" value="F:nucleic acid binding"/>
    <property type="evidence" value="ECO:0007669"/>
    <property type="project" value="InterPro"/>
</dbReference>
<sequence>MAAILRHPLAIRPFSHQVSSSSVPTTKPPSTKRSRSPEIVHDVLQSAKRPRGVDQSLAQTQNREESKKDKERRRAERETEFRVKYTRAFPSWVFYFDPDAANPEAIAFCERLTDRVQRMGARVEDFFSKELTHLITSQSAESFANKENSSKLQSKDSPSTSLLRSPIKLKNRNTKDVPATLPGDHLVKKAMTFDIKIWSLEKLESVLNRCSAPPSCLPGTSSAPNPSYGLSGPRERSLTRLLEAERIHGTAERDPTQKRNDYIYFSKSSYYVLVEDMNQELATIAALEYPVQRDQDGQEKGSWPILHCHPKARGPFVEYNDREERRREKADKMEAEREWERERRKARLLVAEKKKRAQQQSQRNGDLRRSVSMNNLQRRASFPQAGGGGFIDLDAEFDEENASANASGYLASGTYMAASGNSVSVTSTTGTTSTAGHSFRQSQLNSNLKGLMQQQVVTSRRASLVTTSAAKKENVMGPPPIPEKRNNMLLRKSRSTNTLRLPKREEGMKPGYCESCRTKFEDFSSHIVGRKHRKFATDDSNFASLDRVLSRVRRRTLQEVTAERQSWKISQDRFTDEHALPSEDMAVEMSNGPHQFWTLAFTPLYNHQHVVLSRQ</sequence>
<keyword evidence="1" id="KW-0479">Metal-binding</keyword>
<dbReference type="Pfam" id="PF22437">
    <property type="entry name" value="DBF4_BRCT"/>
    <property type="match status" value="1"/>
</dbReference>
<feature type="compositionally biased region" description="Low complexity" evidence="5">
    <location>
        <begin position="18"/>
        <end position="31"/>
    </location>
</feature>
<evidence type="ECO:0000256" key="5">
    <source>
        <dbReference type="SAM" id="MobiDB-lite"/>
    </source>
</evidence>
<feature type="domain" description="DBF4-type" evidence="6">
    <location>
        <begin position="506"/>
        <end position="555"/>
    </location>
</feature>
<reference evidence="7 8" key="1">
    <citation type="submission" date="2022-09" db="EMBL/GenBank/DDBJ databases">
        <authorList>
            <person name="Palmer J.M."/>
        </authorList>
    </citation>
    <scope>NUCLEOTIDE SEQUENCE [LARGE SCALE GENOMIC DNA]</scope>
    <source>
        <strain evidence="7 8">DSM 7382</strain>
    </source>
</reference>
<dbReference type="Gene3D" id="6.10.250.3410">
    <property type="entry name" value="DBF zinc finger"/>
    <property type="match status" value="1"/>
</dbReference>
<dbReference type="InterPro" id="IPR036420">
    <property type="entry name" value="BRCT_dom_sf"/>
</dbReference>
<dbReference type="GO" id="GO:0031431">
    <property type="term" value="C:Dbf4-dependent protein kinase complex"/>
    <property type="evidence" value="ECO:0007669"/>
    <property type="project" value="TreeGrafter"/>
</dbReference>
<feature type="region of interest" description="Disordered" evidence="5">
    <location>
        <begin position="215"/>
        <end position="234"/>
    </location>
</feature>
<dbReference type="InterPro" id="IPR051590">
    <property type="entry name" value="Replication_Regulatory_Kinase"/>
</dbReference>
<dbReference type="GO" id="GO:1901987">
    <property type="term" value="P:regulation of cell cycle phase transition"/>
    <property type="evidence" value="ECO:0007669"/>
    <property type="project" value="TreeGrafter"/>
</dbReference>
<feature type="region of interest" description="Disordered" evidence="5">
    <location>
        <begin position="140"/>
        <end position="176"/>
    </location>
</feature>
<protein>
    <recommendedName>
        <fullName evidence="6">DBF4-type domain-containing protein</fullName>
    </recommendedName>
</protein>
<feature type="region of interest" description="Disordered" evidence="5">
    <location>
        <begin position="15"/>
        <end position="79"/>
    </location>
</feature>
<feature type="compositionally biased region" description="Polar residues" evidence="5">
    <location>
        <begin position="140"/>
        <end position="163"/>
    </location>
</feature>
<evidence type="ECO:0000313" key="7">
    <source>
        <dbReference type="EMBL" id="KAK7692686.1"/>
    </source>
</evidence>
<dbReference type="SMART" id="SM00586">
    <property type="entry name" value="ZnF_DBF"/>
    <property type="match status" value="1"/>
</dbReference>
<dbReference type="Pfam" id="PF08630">
    <property type="entry name" value="Dfp1_Him1_M"/>
    <property type="match status" value="1"/>
</dbReference>
<dbReference type="PROSITE" id="PS51265">
    <property type="entry name" value="ZF_DBF4"/>
    <property type="match status" value="1"/>
</dbReference>
<evidence type="ECO:0000256" key="2">
    <source>
        <dbReference type="ARBA" id="ARBA00022771"/>
    </source>
</evidence>
<keyword evidence="3" id="KW-0862">Zinc</keyword>
<evidence type="ECO:0000313" key="8">
    <source>
        <dbReference type="Proteomes" id="UP001385951"/>
    </source>
</evidence>
<dbReference type="CDD" id="cd00027">
    <property type="entry name" value="BRCT"/>
    <property type="match status" value="1"/>
</dbReference>
<proteinExistence type="predicted"/>
<dbReference type="GO" id="GO:0043539">
    <property type="term" value="F:protein serine/threonine kinase activator activity"/>
    <property type="evidence" value="ECO:0007669"/>
    <property type="project" value="TreeGrafter"/>
</dbReference>
<dbReference type="Gene3D" id="3.40.50.10190">
    <property type="entry name" value="BRCT domain"/>
    <property type="match status" value="1"/>
</dbReference>
<dbReference type="InterPro" id="IPR006572">
    <property type="entry name" value="Znf_DBF"/>
</dbReference>
<dbReference type="InterPro" id="IPR055116">
    <property type="entry name" value="DBF4_BRCT"/>
</dbReference>
<name>A0AAW0GT53_9APHY</name>
<organism evidence="7 8">
    <name type="scientific">Cerrena zonata</name>
    <dbReference type="NCBI Taxonomy" id="2478898"/>
    <lineage>
        <taxon>Eukaryota</taxon>
        <taxon>Fungi</taxon>
        <taxon>Dikarya</taxon>
        <taxon>Basidiomycota</taxon>
        <taxon>Agaricomycotina</taxon>
        <taxon>Agaricomycetes</taxon>
        <taxon>Polyporales</taxon>
        <taxon>Cerrenaceae</taxon>
        <taxon>Cerrena</taxon>
    </lineage>
</organism>
<feature type="region of interest" description="Disordered" evidence="5">
    <location>
        <begin position="350"/>
        <end position="385"/>
    </location>
</feature>
<gene>
    <name evidence="7" type="ORF">QCA50_004319</name>
</gene>
<dbReference type="Proteomes" id="UP001385951">
    <property type="component" value="Unassembled WGS sequence"/>
</dbReference>
<dbReference type="EMBL" id="JASBNA010000004">
    <property type="protein sequence ID" value="KAK7692686.1"/>
    <property type="molecule type" value="Genomic_DNA"/>
</dbReference>
<dbReference type="PANTHER" id="PTHR15375">
    <property type="entry name" value="ACTIVATOR OF S-PHASE KINASE-RELATED"/>
    <property type="match status" value="1"/>
</dbReference>
<dbReference type="AlphaFoldDB" id="A0AAW0GT53"/>
<comment type="caution">
    <text evidence="7">The sequence shown here is derived from an EMBL/GenBank/DDBJ whole genome shotgun (WGS) entry which is preliminary data.</text>
</comment>